<dbReference type="AlphaFoldDB" id="A0A6L6G9T5"/>
<protein>
    <submittedName>
        <fullName evidence="1">Uncharacterized protein</fullName>
    </submittedName>
</protein>
<sequence>MTLFDEVQQLSSESHAKWFERYFNRIDLENRIKIFAAKGITSCTISVDDKKDYYLKTRLYNSKTIDMLRYRLGDGFSVELKTETIKSNVSTFFDITKTYIEISW</sequence>
<evidence type="ECO:0000313" key="2">
    <source>
        <dbReference type="Proteomes" id="UP000483839"/>
    </source>
</evidence>
<comment type="caution">
    <text evidence="1">The sequence shown here is derived from an EMBL/GenBank/DDBJ whole genome shotgun (WGS) entry which is preliminary data.</text>
</comment>
<dbReference type="RefSeq" id="WP_154617631.1">
    <property type="nucleotide sequence ID" value="NZ_WLXE01000012.1"/>
</dbReference>
<gene>
    <name evidence="1" type="ORF">GKS16_07115</name>
</gene>
<organism evidence="1 2">
    <name type="scientific">Streptococcus uberis</name>
    <dbReference type="NCBI Taxonomy" id="1349"/>
    <lineage>
        <taxon>Bacteria</taxon>
        <taxon>Bacillati</taxon>
        <taxon>Bacillota</taxon>
        <taxon>Bacilli</taxon>
        <taxon>Lactobacillales</taxon>
        <taxon>Streptococcaceae</taxon>
        <taxon>Streptococcus</taxon>
    </lineage>
</organism>
<dbReference type="Proteomes" id="UP000483839">
    <property type="component" value="Unassembled WGS sequence"/>
</dbReference>
<dbReference type="EMBL" id="WLXI01000048">
    <property type="protein sequence ID" value="MTD02038.1"/>
    <property type="molecule type" value="Genomic_DNA"/>
</dbReference>
<reference evidence="1 2" key="1">
    <citation type="submission" date="2019-11" db="EMBL/GenBank/DDBJ databases">
        <title>Streptococcus uberis isolated from clinical mastitis cases on a southeastern Queensland dairy.</title>
        <authorList>
            <person name="Workentine M.L."/>
            <person name="Price R."/>
            <person name="Olchowy T."/>
        </authorList>
    </citation>
    <scope>NUCLEOTIDE SEQUENCE [LARGE SCALE GENOMIC DNA]</scope>
    <source>
        <strain evidence="1 2">OLC4459-A17</strain>
    </source>
</reference>
<proteinExistence type="predicted"/>
<accession>A0A6L6G9T5</accession>
<evidence type="ECO:0000313" key="1">
    <source>
        <dbReference type="EMBL" id="MTD02038.1"/>
    </source>
</evidence>
<name>A0A6L6G9T5_STRUB</name>